<keyword evidence="2" id="KW-1003">Cell membrane</keyword>
<dbReference type="InterPro" id="IPR020948">
    <property type="entry name" value="P_starv_induced_PsiE-like"/>
</dbReference>
<feature type="transmembrane region" description="Helical" evidence="6">
    <location>
        <begin position="85"/>
        <end position="103"/>
    </location>
</feature>
<reference evidence="7" key="1">
    <citation type="submission" date="2019-08" db="EMBL/GenBank/DDBJ databases">
        <authorList>
            <person name="Kucharzyk K."/>
            <person name="Murdoch R.W."/>
            <person name="Higgins S."/>
            <person name="Loffler F."/>
        </authorList>
    </citation>
    <scope>NUCLEOTIDE SEQUENCE</scope>
</reference>
<dbReference type="Pfam" id="PF06146">
    <property type="entry name" value="PsiE"/>
    <property type="match status" value="1"/>
</dbReference>
<evidence type="ECO:0000256" key="5">
    <source>
        <dbReference type="ARBA" id="ARBA00023136"/>
    </source>
</evidence>
<feature type="transmembrane region" description="Helical" evidence="6">
    <location>
        <begin position="115"/>
        <end position="132"/>
    </location>
</feature>
<gene>
    <name evidence="7" type="ORF">SDC9_99863</name>
</gene>
<dbReference type="GO" id="GO:0005886">
    <property type="term" value="C:plasma membrane"/>
    <property type="evidence" value="ECO:0007669"/>
    <property type="project" value="UniProtKB-SubCell"/>
</dbReference>
<evidence type="ECO:0000256" key="3">
    <source>
        <dbReference type="ARBA" id="ARBA00022692"/>
    </source>
</evidence>
<evidence type="ECO:0008006" key="8">
    <source>
        <dbReference type="Google" id="ProtNLM"/>
    </source>
</evidence>
<evidence type="ECO:0000313" key="7">
    <source>
        <dbReference type="EMBL" id="MPM53099.1"/>
    </source>
</evidence>
<dbReference type="EMBL" id="VSSQ01014172">
    <property type="protein sequence ID" value="MPM53099.1"/>
    <property type="molecule type" value="Genomic_DNA"/>
</dbReference>
<evidence type="ECO:0000256" key="6">
    <source>
        <dbReference type="SAM" id="Phobius"/>
    </source>
</evidence>
<keyword evidence="4 6" id="KW-1133">Transmembrane helix</keyword>
<protein>
    <recommendedName>
        <fullName evidence="8">Phosphate-starvation-inducible E-like protein</fullName>
    </recommendedName>
</protein>
<feature type="transmembrane region" description="Helical" evidence="6">
    <location>
        <begin position="55"/>
        <end position="73"/>
    </location>
</feature>
<keyword evidence="3 6" id="KW-0812">Transmembrane</keyword>
<evidence type="ECO:0000256" key="4">
    <source>
        <dbReference type="ARBA" id="ARBA00022989"/>
    </source>
</evidence>
<evidence type="ECO:0000256" key="2">
    <source>
        <dbReference type="ARBA" id="ARBA00022475"/>
    </source>
</evidence>
<accession>A0A645AIV3</accession>
<dbReference type="AlphaFoldDB" id="A0A645AIV3"/>
<comment type="caution">
    <text evidence="7">The sequence shown here is derived from an EMBL/GenBank/DDBJ whole genome shotgun (WGS) entry which is preliminary data.</text>
</comment>
<comment type="subcellular location">
    <subcellularLocation>
        <location evidence="1">Cell membrane</location>
        <topology evidence="1">Multi-pass membrane protein</topology>
    </subcellularLocation>
</comment>
<evidence type="ECO:0000256" key="1">
    <source>
        <dbReference type="ARBA" id="ARBA00004651"/>
    </source>
</evidence>
<sequence length="147" mass="16697">MNQMLNIIRTIEKTIILILIVFLAAMLTVSVIELGVFFFRTVFMNPIEGWYQPEFLMPMFSMILIVLIGIELLETIKAYLKDDSIHVELVILVAIIALARKIIVIDYQEASPGKLFGIAGLLLALAGAYFLIKRAGFQRRPGRTRRK</sequence>
<name>A0A645AIV3_9ZZZZ</name>
<organism evidence="7">
    <name type="scientific">bioreactor metagenome</name>
    <dbReference type="NCBI Taxonomy" id="1076179"/>
    <lineage>
        <taxon>unclassified sequences</taxon>
        <taxon>metagenomes</taxon>
        <taxon>ecological metagenomes</taxon>
    </lineage>
</organism>
<keyword evidence="5 6" id="KW-0472">Membrane</keyword>
<feature type="transmembrane region" description="Helical" evidence="6">
    <location>
        <begin position="15"/>
        <end position="43"/>
    </location>
</feature>
<proteinExistence type="predicted"/>